<keyword evidence="1" id="KW-0472">Membrane</keyword>
<keyword evidence="1" id="KW-1133">Transmembrane helix</keyword>
<name>A0A0A9GPB7_ARUDO</name>
<sequence length="51" mass="5797">MHLSLYLSPPHSSSFSVYSLLFHLFLIPVSQLQNVTYFRTEGVRNITAGIN</sequence>
<organism evidence="2">
    <name type="scientific">Arundo donax</name>
    <name type="common">Giant reed</name>
    <name type="synonym">Donax arundinaceus</name>
    <dbReference type="NCBI Taxonomy" id="35708"/>
    <lineage>
        <taxon>Eukaryota</taxon>
        <taxon>Viridiplantae</taxon>
        <taxon>Streptophyta</taxon>
        <taxon>Embryophyta</taxon>
        <taxon>Tracheophyta</taxon>
        <taxon>Spermatophyta</taxon>
        <taxon>Magnoliopsida</taxon>
        <taxon>Liliopsida</taxon>
        <taxon>Poales</taxon>
        <taxon>Poaceae</taxon>
        <taxon>PACMAD clade</taxon>
        <taxon>Arundinoideae</taxon>
        <taxon>Arundineae</taxon>
        <taxon>Arundo</taxon>
    </lineage>
</organism>
<protein>
    <submittedName>
        <fullName evidence="2">Uncharacterized protein</fullName>
    </submittedName>
</protein>
<dbReference type="AlphaFoldDB" id="A0A0A9GPB7"/>
<dbReference type="EMBL" id="GBRH01170916">
    <property type="protein sequence ID" value="JAE26980.1"/>
    <property type="molecule type" value="Transcribed_RNA"/>
</dbReference>
<reference evidence="2" key="1">
    <citation type="submission" date="2014-09" db="EMBL/GenBank/DDBJ databases">
        <authorList>
            <person name="Magalhaes I.L.F."/>
            <person name="Oliveira U."/>
            <person name="Santos F.R."/>
            <person name="Vidigal T.H.D.A."/>
            <person name="Brescovit A.D."/>
            <person name="Santos A.J."/>
        </authorList>
    </citation>
    <scope>NUCLEOTIDE SEQUENCE</scope>
    <source>
        <tissue evidence="2">Shoot tissue taken approximately 20 cm above the soil surface</tissue>
    </source>
</reference>
<accession>A0A0A9GPB7</accession>
<evidence type="ECO:0000256" key="1">
    <source>
        <dbReference type="SAM" id="Phobius"/>
    </source>
</evidence>
<evidence type="ECO:0000313" key="2">
    <source>
        <dbReference type="EMBL" id="JAE26980.1"/>
    </source>
</evidence>
<proteinExistence type="predicted"/>
<reference evidence="2" key="2">
    <citation type="journal article" date="2015" name="Data Brief">
        <title>Shoot transcriptome of the giant reed, Arundo donax.</title>
        <authorList>
            <person name="Barrero R.A."/>
            <person name="Guerrero F.D."/>
            <person name="Moolhuijzen P."/>
            <person name="Goolsby J.A."/>
            <person name="Tidwell J."/>
            <person name="Bellgard S.E."/>
            <person name="Bellgard M.I."/>
        </authorList>
    </citation>
    <scope>NUCLEOTIDE SEQUENCE</scope>
    <source>
        <tissue evidence="2">Shoot tissue taken approximately 20 cm above the soil surface</tissue>
    </source>
</reference>
<feature type="transmembrane region" description="Helical" evidence="1">
    <location>
        <begin position="12"/>
        <end position="29"/>
    </location>
</feature>
<keyword evidence="1" id="KW-0812">Transmembrane</keyword>